<dbReference type="RefSeq" id="WP_206011887.1">
    <property type="nucleotide sequence ID" value="NZ_CP070619.1"/>
</dbReference>
<dbReference type="PANTHER" id="PTHR43798:SF33">
    <property type="entry name" value="HYDROLASE, PUTATIVE (AFU_ORTHOLOGUE AFUA_2G14860)-RELATED"/>
    <property type="match status" value="1"/>
</dbReference>
<accession>A0A974WD20</accession>
<dbReference type="Pfam" id="PF12697">
    <property type="entry name" value="Abhydrolase_6"/>
    <property type="match status" value="1"/>
</dbReference>
<dbReference type="InterPro" id="IPR050266">
    <property type="entry name" value="AB_hydrolase_sf"/>
</dbReference>
<keyword evidence="2" id="KW-0378">Hydrolase</keyword>
<reference evidence="2 3" key="2">
    <citation type="journal article" date="2022" name="Arch. Microbiol.">
        <title>Rhodococcus pseudokoreensis sp. nov. isolated from the rhizosphere of young M26 apple rootstocks.</title>
        <authorList>
            <person name="Kampfer P."/>
            <person name="Glaeser S.P."/>
            <person name="Blom J."/>
            <person name="Wolf J."/>
            <person name="Benning S."/>
            <person name="Schloter M."/>
            <person name="Neumann-Schaal M."/>
        </authorList>
    </citation>
    <scope>NUCLEOTIDE SEQUENCE [LARGE SCALE GENOMIC DNA]</scope>
    <source>
        <strain evidence="2 3">R79</strain>
    </source>
</reference>
<evidence type="ECO:0000313" key="3">
    <source>
        <dbReference type="Proteomes" id="UP000662986"/>
    </source>
</evidence>
<dbReference type="SUPFAM" id="SSF53474">
    <property type="entry name" value="alpha/beta-Hydrolases"/>
    <property type="match status" value="1"/>
</dbReference>
<organism evidence="2 3">
    <name type="scientific">Rhodococcus pseudokoreensis</name>
    <dbReference type="NCBI Taxonomy" id="2811421"/>
    <lineage>
        <taxon>Bacteria</taxon>
        <taxon>Bacillati</taxon>
        <taxon>Actinomycetota</taxon>
        <taxon>Actinomycetes</taxon>
        <taxon>Mycobacteriales</taxon>
        <taxon>Nocardiaceae</taxon>
        <taxon>Rhodococcus</taxon>
    </lineage>
</organism>
<reference evidence="2 3" key="1">
    <citation type="journal article" date="2021" name="Microbiol. Resour. Announc.">
        <title>Complete Genome Sequences of Two Rhodococcus sp. Strains with Large and Linear Chromosomes, Isolated from Apple Rhizosphere.</title>
        <authorList>
            <person name="Benning S."/>
            <person name="Brugnone N."/>
            <person name="Siani R."/>
            <person name="Kublik S."/>
            <person name="Schloter M."/>
            <person name="Rad V."/>
        </authorList>
    </citation>
    <scope>NUCLEOTIDE SEQUENCE [LARGE SCALE GENOMIC DNA]</scope>
    <source>
        <strain evidence="2 3">R79</strain>
    </source>
</reference>
<dbReference type="InterPro" id="IPR029058">
    <property type="entry name" value="AB_hydrolase_fold"/>
</dbReference>
<dbReference type="InterPro" id="IPR000073">
    <property type="entry name" value="AB_hydrolase_1"/>
</dbReference>
<dbReference type="PANTHER" id="PTHR43798">
    <property type="entry name" value="MONOACYLGLYCEROL LIPASE"/>
    <property type="match status" value="1"/>
</dbReference>
<name>A0A974WD20_9NOCA</name>
<keyword evidence="3" id="KW-1185">Reference proteome</keyword>
<sequence length="275" mass="29265">MCVSLTQNSEPEIFGEPAGADTTTLTVVGAGAPVVFLHGWGLTPQVYGRSLATLAQQGHRIVTPTLPGFGGTPDHAPEDRTFAGYAAWLGRFLDDAGISEPVTLVGHSFGGGVAIQAAHDLPERVARLVLVNSVGGGAWSSDGWHTRPIGERPLWDWGASMLGEALSIRSIAHTTASLVNGFLPNTVRDPGAVWRTAHLARRADLRRELGVLADRGLPVSLVWGRGDRMIPLASFESLRHALRNPPVHTVTGGHGWLIHDHAAFADAVRRALHSP</sequence>
<dbReference type="Proteomes" id="UP000662986">
    <property type="component" value="Chromosome"/>
</dbReference>
<protein>
    <submittedName>
        <fullName evidence="2">Alpha/beta fold hydrolase</fullName>
    </submittedName>
</protein>
<evidence type="ECO:0000259" key="1">
    <source>
        <dbReference type="Pfam" id="PF12697"/>
    </source>
</evidence>
<evidence type="ECO:0000313" key="2">
    <source>
        <dbReference type="EMBL" id="QSE95728.1"/>
    </source>
</evidence>
<dbReference type="EMBL" id="CP070619">
    <property type="protein sequence ID" value="QSE95728.1"/>
    <property type="molecule type" value="Genomic_DNA"/>
</dbReference>
<dbReference type="Gene3D" id="3.40.50.1820">
    <property type="entry name" value="alpha/beta hydrolase"/>
    <property type="match status" value="1"/>
</dbReference>
<feature type="domain" description="AB hydrolase-1" evidence="1">
    <location>
        <begin position="34"/>
        <end position="267"/>
    </location>
</feature>
<dbReference type="PRINTS" id="PR00111">
    <property type="entry name" value="ABHYDROLASE"/>
</dbReference>
<dbReference type="GO" id="GO:0016787">
    <property type="term" value="F:hydrolase activity"/>
    <property type="evidence" value="ECO:0007669"/>
    <property type="project" value="UniProtKB-KW"/>
</dbReference>
<proteinExistence type="predicted"/>
<gene>
    <name evidence="2" type="ORF">JWS13_37210</name>
</gene>